<name>A0AAN9R2A3_PHACN</name>
<gene>
    <name evidence="4" type="ORF">VNO80_15977</name>
</gene>
<evidence type="ECO:0000256" key="2">
    <source>
        <dbReference type="ARBA" id="ARBA00023152"/>
    </source>
</evidence>
<sequence>MAPEMYWPRTGVVAFDSSIAKIPRPDEAKIPARRIVVSIPNGPSALAVKEAAWGLARYAAISQIDKVLEPESQE</sequence>
<protein>
    <submittedName>
        <fullName evidence="4">Uncharacterized protein</fullName>
    </submittedName>
</protein>
<organism evidence="4 5">
    <name type="scientific">Phaseolus coccineus</name>
    <name type="common">Scarlet runner bean</name>
    <name type="synonym">Phaseolus multiflorus</name>
    <dbReference type="NCBI Taxonomy" id="3886"/>
    <lineage>
        <taxon>Eukaryota</taxon>
        <taxon>Viridiplantae</taxon>
        <taxon>Streptophyta</taxon>
        <taxon>Embryophyta</taxon>
        <taxon>Tracheophyta</taxon>
        <taxon>Spermatophyta</taxon>
        <taxon>Magnoliopsida</taxon>
        <taxon>eudicotyledons</taxon>
        <taxon>Gunneridae</taxon>
        <taxon>Pentapetalae</taxon>
        <taxon>rosids</taxon>
        <taxon>fabids</taxon>
        <taxon>Fabales</taxon>
        <taxon>Fabaceae</taxon>
        <taxon>Papilionoideae</taxon>
        <taxon>50 kb inversion clade</taxon>
        <taxon>NPAAA clade</taxon>
        <taxon>indigoferoid/millettioid clade</taxon>
        <taxon>Phaseoleae</taxon>
        <taxon>Phaseolus</taxon>
    </lineage>
</organism>
<keyword evidence="5" id="KW-1185">Reference proteome</keyword>
<dbReference type="Pfam" id="PF00274">
    <property type="entry name" value="Glycolytic"/>
    <property type="match status" value="1"/>
</dbReference>
<evidence type="ECO:0000313" key="5">
    <source>
        <dbReference type="Proteomes" id="UP001374584"/>
    </source>
</evidence>
<evidence type="ECO:0000256" key="1">
    <source>
        <dbReference type="ARBA" id="ARBA00000441"/>
    </source>
</evidence>
<dbReference type="GO" id="GO:0006096">
    <property type="term" value="P:glycolytic process"/>
    <property type="evidence" value="ECO:0007669"/>
    <property type="project" value="UniProtKB-KW"/>
</dbReference>
<dbReference type="GO" id="GO:0004332">
    <property type="term" value="F:fructose-bisphosphate aldolase activity"/>
    <property type="evidence" value="ECO:0007669"/>
    <property type="project" value="UniProtKB-EC"/>
</dbReference>
<proteinExistence type="predicted"/>
<comment type="catalytic activity">
    <reaction evidence="1">
        <text>beta-D-fructose 1,6-bisphosphate = D-glyceraldehyde 3-phosphate + dihydroxyacetone phosphate</text>
        <dbReference type="Rhea" id="RHEA:14729"/>
        <dbReference type="ChEBI" id="CHEBI:32966"/>
        <dbReference type="ChEBI" id="CHEBI:57642"/>
        <dbReference type="ChEBI" id="CHEBI:59776"/>
        <dbReference type="EC" id="4.1.2.13"/>
    </reaction>
</comment>
<keyword evidence="2" id="KW-0324">Glycolysis</keyword>
<dbReference type="InterPro" id="IPR000741">
    <property type="entry name" value="FBA_I"/>
</dbReference>
<comment type="caution">
    <text evidence="4">The sequence shown here is derived from an EMBL/GenBank/DDBJ whole genome shotgun (WGS) entry which is preliminary data.</text>
</comment>
<accession>A0AAN9R2A3</accession>
<dbReference type="AlphaFoldDB" id="A0AAN9R2A3"/>
<dbReference type="EMBL" id="JAYMYR010000006">
    <property type="protein sequence ID" value="KAK7356702.1"/>
    <property type="molecule type" value="Genomic_DNA"/>
</dbReference>
<reference evidence="4 5" key="1">
    <citation type="submission" date="2024-01" db="EMBL/GenBank/DDBJ databases">
        <title>The genomes of 5 underutilized Papilionoideae crops provide insights into root nodulation and disease resistanc.</title>
        <authorList>
            <person name="Jiang F."/>
        </authorList>
    </citation>
    <scope>NUCLEOTIDE SEQUENCE [LARGE SCALE GENOMIC DNA]</scope>
    <source>
        <strain evidence="4">JINMINGXINNONG_FW02</strain>
        <tissue evidence="4">Leaves</tissue>
    </source>
</reference>
<evidence type="ECO:0000313" key="4">
    <source>
        <dbReference type="EMBL" id="KAK7356702.1"/>
    </source>
</evidence>
<keyword evidence="3" id="KW-0456">Lyase</keyword>
<evidence type="ECO:0000256" key="3">
    <source>
        <dbReference type="ARBA" id="ARBA00023239"/>
    </source>
</evidence>
<dbReference type="Proteomes" id="UP001374584">
    <property type="component" value="Unassembled WGS sequence"/>
</dbReference>